<feature type="domain" description="LysM" evidence="3">
    <location>
        <begin position="288"/>
        <end position="336"/>
    </location>
</feature>
<dbReference type="EMBL" id="KZ825064">
    <property type="protein sequence ID" value="RAH56629.1"/>
    <property type="molecule type" value="Genomic_DNA"/>
</dbReference>
<keyword evidence="2" id="KW-0843">Virulence</keyword>
<dbReference type="AlphaFoldDB" id="A0A8G1VKC8"/>
<dbReference type="GeneID" id="37165093"/>
<evidence type="ECO:0000313" key="4">
    <source>
        <dbReference type="EMBL" id="RAH56629.1"/>
    </source>
</evidence>
<dbReference type="Proteomes" id="UP000249526">
    <property type="component" value="Unassembled WGS sequence"/>
</dbReference>
<dbReference type="InterPro" id="IPR052210">
    <property type="entry name" value="LysM1-like"/>
</dbReference>
<dbReference type="InterPro" id="IPR018392">
    <property type="entry name" value="LysM"/>
</dbReference>
<keyword evidence="5" id="KW-1185">Reference proteome</keyword>
<gene>
    <name evidence="4" type="ORF">BO85DRAFT_460024</name>
</gene>
<sequence length="348" mass="38844">MLSILAWLKGSTNTTGQRVFEGFIIYDSNMLPSIFSDACITALTTTIKCDLQANYNRAVLLDHPAIILGGNMWEEWNETCYKDPTTGKYCNDVISQFTHVTSVDLMPKDKIPYSYYNQRYKYNLETVIKNCDKLFFPDDSSYITKDGDTCTSIALDYSIRDCNQVVVGQELCLPLSCDHTYVLKSNDTCRSIEEANAEIVFDNSTKRIIPLRQVNPWIDTYCSNLQSTSWAYGKVLCLTPQSGLFNATDPVSTSYNPWGTESSGYGSWVVLPPDNATVAAETTKHCGKWHTATTEDSCTQICVQDRITSNLFLQVNPSLQSANCTGLLIPGNAYCTGPMRGWNYTVAT</sequence>
<keyword evidence="1" id="KW-0147">Chitin-binding</keyword>
<evidence type="ECO:0000256" key="1">
    <source>
        <dbReference type="ARBA" id="ARBA00022669"/>
    </source>
</evidence>
<evidence type="ECO:0000313" key="5">
    <source>
        <dbReference type="Proteomes" id="UP000249526"/>
    </source>
</evidence>
<evidence type="ECO:0000259" key="3">
    <source>
        <dbReference type="PROSITE" id="PS51782"/>
    </source>
</evidence>
<dbReference type="Pfam" id="PF01476">
    <property type="entry name" value="LysM"/>
    <property type="match status" value="1"/>
</dbReference>
<dbReference type="GO" id="GO:0008061">
    <property type="term" value="F:chitin binding"/>
    <property type="evidence" value="ECO:0007669"/>
    <property type="project" value="UniProtKB-KW"/>
</dbReference>
<dbReference type="PANTHER" id="PTHR34997">
    <property type="entry name" value="AM15"/>
    <property type="match status" value="1"/>
</dbReference>
<dbReference type="Gene3D" id="3.10.350.10">
    <property type="entry name" value="LysM domain"/>
    <property type="match status" value="2"/>
</dbReference>
<name>A0A8G1VKC8_9EURO</name>
<evidence type="ECO:0000256" key="2">
    <source>
        <dbReference type="ARBA" id="ARBA00023026"/>
    </source>
</evidence>
<protein>
    <recommendedName>
        <fullName evidence="3">LysM domain-containing protein</fullName>
    </recommendedName>
</protein>
<accession>A0A8G1VKC8</accession>
<organism evidence="4 5">
    <name type="scientific">Aspergillus piperis CBS 112811</name>
    <dbReference type="NCBI Taxonomy" id="1448313"/>
    <lineage>
        <taxon>Eukaryota</taxon>
        <taxon>Fungi</taxon>
        <taxon>Dikarya</taxon>
        <taxon>Ascomycota</taxon>
        <taxon>Pezizomycotina</taxon>
        <taxon>Eurotiomycetes</taxon>
        <taxon>Eurotiomycetidae</taxon>
        <taxon>Eurotiales</taxon>
        <taxon>Aspergillaceae</taxon>
        <taxon>Aspergillus</taxon>
        <taxon>Aspergillus subgen. Circumdati</taxon>
    </lineage>
</organism>
<proteinExistence type="predicted"/>
<reference evidence="4 5" key="1">
    <citation type="submission" date="2018-02" db="EMBL/GenBank/DDBJ databases">
        <title>The genomes of Aspergillus section Nigri reveals drivers in fungal speciation.</title>
        <authorList>
            <consortium name="DOE Joint Genome Institute"/>
            <person name="Vesth T.C."/>
            <person name="Nybo J."/>
            <person name="Theobald S."/>
            <person name="Brandl J."/>
            <person name="Frisvad J.C."/>
            <person name="Nielsen K.F."/>
            <person name="Lyhne E.K."/>
            <person name="Kogle M.E."/>
            <person name="Kuo A."/>
            <person name="Riley R."/>
            <person name="Clum A."/>
            <person name="Nolan M."/>
            <person name="Lipzen A."/>
            <person name="Salamov A."/>
            <person name="Henrissat B."/>
            <person name="Wiebenga A."/>
            <person name="De vries R.P."/>
            <person name="Grigoriev I.V."/>
            <person name="Mortensen U.H."/>
            <person name="Andersen M.R."/>
            <person name="Baker S.E."/>
        </authorList>
    </citation>
    <scope>NUCLEOTIDE SEQUENCE [LARGE SCALE GENOMIC DNA]</scope>
    <source>
        <strain evidence="4 5">CBS 112811</strain>
    </source>
</reference>
<dbReference type="RefSeq" id="XP_025514551.1">
    <property type="nucleotide sequence ID" value="XM_025661691.1"/>
</dbReference>
<dbReference type="PANTHER" id="PTHR34997:SF16">
    <property type="entry name" value="LYSM DOMAIN-CONTAINING PROTEIN"/>
    <property type="match status" value="1"/>
</dbReference>
<dbReference type="PROSITE" id="PS51782">
    <property type="entry name" value="LYSM"/>
    <property type="match status" value="1"/>
</dbReference>
<dbReference type="InterPro" id="IPR036779">
    <property type="entry name" value="LysM_dom_sf"/>
</dbReference>